<sequence length="395" mass="46118">MDFNLVVKDSIDRLFRWVKNENYLGWDPYDALNSNLVKKITRGNPYLEILSIQFNRYCPINLRPILQINKGLDLKGIALFAQAYAKLYKSTQEQLYKDELIKCISFIKEKSLKSKYNFHCWASHYFPYTSLDKSGLTKVEPDIIGTSQSIIALIGAYKILGDDSLKEIALDACNFIITQLIDKYEDNYFVKYTLTDDHKVVINASAQGLEAMCEVLLIDYKREIVEICESIVHFLIRVQNKDGSWDYSIYKNGKTRVQLDFHQGYIIDGLLAFYNLSQNKNSLYSYIEKGIKFYREVLFLEDGQSYYRYPVRFPIDIHNQAQGIITFTKASNFNANNKAFAKRIADWTLSCMQDRAGYFYYQKYRLFTNKIPYMRWGQAWMMLALSTLLESNGPL</sequence>
<dbReference type="AlphaFoldDB" id="A5D5B2"/>
<organism evidence="1 2">
    <name type="scientific">Pelotomaculum thermopropionicum (strain DSM 13744 / JCM 10971 / SI)</name>
    <dbReference type="NCBI Taxonomy" id="370438"/>
    <lineage>
        <taxon>Bacteria</taxon>
        <taxon>Bacillati</taxon>
        <taxon>Bacillota</taxon>
        <taxon>Clostridia</taxon>
        <taxon>Eubacteriales</taxon>
        <taxon>Desulfotomaculaceae</taxon>
        <taxon>Pelotomaculum</taxon>
    </lineage>
</organism>
<gene>
    <name evidence="1" type="ordered locus">PTH_0385</name>
</gene>
<accession>A5D5B2</accession>
<dbReference type="EMBL" id="AP009389">
    <property type="protein sequence ID" value="BAF58566.1"/>
    <property type="molecule type" value="Genomic_DNA"/>
</dbReference>
<dbReference type="SUPFAM" id="SSF48239">
    <property type="entry name" value="Terpenoid cyclases/Protein prenyltransferases"/>
    <property type="match status" value="1"/>
</dbReference>
<evidence type="ECO:0000313" key="1">
    <source>
        <dbReference type="EMBL" id="BAF58566.1"/>
    </source>
</evidence>
<evidence type="ECO:0008006" key="3">
    <source>
        <dbReference type="Google" id="ProtNLM"/>
    </source>
</evidence>
<dbReference type="Proteomes" id="UP000006556">
    <property type="component" value="Chromosome"/>
</dbReference>
<dbReference type="HOGENOM" id="CLU_057494_0_0_9"/>
<dbReference type="Gene3D" id="1.50.10.20">
    <property type="match status" value="1"/>
</dbReference>
<name>A5D5B2_PELTS</name>
<dbReference type="InterPro" id="IPR008930">
    <property type="entry name" value="Terpenoid_cyclase/PrenylTrfase"/>
</dbReference>
<evidence type="ECO:0000313" key="2">
    <source>
        <dbReference type="Proteomes" id="UP000006556"/>
    </source>
</evidence>
<dbReference type="STRING" id="370438.PTH_0385"/>
<proteinExistence type="predicted"/>
<dbReference type="KEGG" id="pth:PTH_0385"/>
<reference evidence="2" key="1">
    <citation type="journal article" date="2008" name="Genome Res.">
        <title>The genome of Pelotomaculum thermopropionicum reveals niche-associated evolution in anaerobic microbiota.</title>
        <authorList>
            <person name="Kosaka T."/>
            <person name="Kato S."/>
            <person name="Shimoyama T."/>
            <person name="Ishii S."/>
            <person name="Abe T."/>
            <person name="Watanabe K."/>
        </authorList>
    </citation>
    <scope>NUCLEOTIDE SEQUENCE [LARGE SCALE GENOMIC DNA]</scope>
    <source>
        <strain evidence="2">DSM 13744 / JCM 10971 / SI</strain>
    </source>
</reference>
<protein>
    <recommendedName>
        <fullName evidence="3">Delta-aminolevulinic acid dehydratase</fullName>
    </recommendedName>
</protein>
<dbReference type="eggNOG" id="COG1331">
    <property type="taxonomic scope" value="Bacteria"/>
</dbReference>
<keyword evidence="2" id="KW-1185">Reference proteome</keyword>